<proteinExistence type="predicted"/>
<dbReference type="AlphaFoldDB" id="A0A0A9GK86"/>
<protein>
    <submittedName>
        <fullName evidence="2">Uncharacterized protein</fullName>
    </submittedName>
</protein>
<feature type="compositionally biased region" description="Polar residues" evidence="1">
    <location>
        <begin position="70"/>
        <end position="83"/>
    </location>
</feature>
<reference evidence="2" key="1">
    <citation type="submission" date="2014-09" db="EMBL/GenBank/DDBJ databases">
        <authorList>
            <person name="Magalhaes I.L.F."/>
            <person name="Oliveira U."/>
            <person name="Santos F.R."/>
            <person name="Vidigal T.H.D.A."/>
            <person name="Brescovit A.D."/>
            <person name="Santos A.J."/>
        </authorList>
    </citation>
    <scope>NUCLEOTIDE SEQUENCE</scope>
    <source>
        <tissue evidence="2">Shoot tissue taken approximately 20 cm above the soil surface</tissue>
    </source>
</reference>
<dbReference type="EMBL" id="GBRH01172371">
    <property type="protein sequence ID" value="JAE25525.1"/>
    <property type="molecule type" value="Transcribed_RNA"/>
</dbReference>
<reference evidence="2" key="2">
    <citation type="journal article" date="2015" name="Data Brief">
        <title>Shoot transcriptome of the giant reed, Arundo donax.</title>
        <authorList>
            <person name="Barrero R.A."/>
            <person name="Guerrero F.D."/>
            <person name="Moolhuijzen P."/>
            <person name="Goolsby J.A."/>
            <person name="Tidwell J."/>
            <person name="Bellgard S.E."/>
            <person name="Bellgard M.I."/>
        </authorList>
    </citation>
    <scope>NUCLEOTIDE SEQUENCE</scope>
    <source>
        <tissue evidence="2">Shoot tissue taken approximately 20 cm above the soil surface</tissue>
    </source>
</reference>
<name>A0A0A9GK86_ARUDO</name>
<organism evidence="2">
    <name type="scientific">Arundo donax</name>
    <name type="common">Giant reed</name>
    <name type="synonym">Donax arundinaceus</name>
    <dbReference type="NCBI Taxonomy" id="35708"/>
    <lineage>
        <taxon>Eukaryota</taxon>
        <taxon>Viridiplantae</taxon>
        <taxon>Streptophyta</taxon>
        <taxon>Embryophyta</taxon>
        <taxon>Tracheophyta</taxon>
        <taxon>Spermatophyta</taxon>
        <taxon>Magnoliopsida</taxon>
        <taxon>Liliopsida</taxon>
        <taxon>Poales</taxon>
        <taxon>Poaceae</taxon>
        <taxon>PACMAD clade</taxon>
        <taxon>Arundinoideae</taxon>
        <taxon>Arundineae</taxon>
        <taxon>Arundo</taxon>
    </lineage>
</organism>
<evidence type="ECO:0000313" key="2">
    <source>
        <dbReference type="EMBL" id="JAE25525.1"/>
    </source>
</evidence>
<accession>A0A0A9GK86</accession>
<sequence length="83" mass="9699">MEAQDNRNAAHWMEIARYYQNVELTLQNNLPSRVLKKTPLPAYNLSSPAQPKRKQKTNPYMPTMPRSKQRTAPKQTCTDAQRR</sequence>
<feature type="region of interest" description="Disordered" evidence="1">
    <location>
        <begin position="39"/>
        <end position="83"/>
    </location>
</feature>
<evidence type="ECO:0000256" key="1">
    <source>
        <dbReference type="SAM" id="MobiDB-lite"/>
    </source>
</evidence>